<dbReference type="PANTHER" id="PTHR11256">
    <property type="entry name" value="BCL-2 RELATED"/>
    <property type="match status" value="1"/>
</dbReference>
<dbReference type="Gene3D" id="1.10.437.10">
    <property type="entry name" value="Blc2-like"/>
    <property type="match status" value="1"/>
</dbReference>
<dbReference type="InParanoid" id="A0A7M7T0Z6"/>
<evidence type="ECO:0000313" key="5">
    <source>
        <dbReference type="Proteomes" id="UP000007110"/>
    </source>
</evidence>
<accession>A0A7M7T0Z6</accession>
<dbReference type="PROSITE" id="PS50062">
    <property type="entry name" value="BCL2_FAMILY"/>
    <property type="match status" value="1"/>
</dbReference>
<dbReference type="PROSITE" id="PS01258">
    <property type="entry name" value="BH2"/>
    <property type="match status" value="1"/>
</dbReference>
<evidence type="ECO:0000256" key="1">
    <source>
        <dbReference type="ARBA" id="ARBA00009458"/>
    </source>
</evidence>
<dbReference type="RefSeq" id="XP_030845920.1">
    <property type="nucleotide sequence ID" value="XM_030990060.1"/>
</dbReference>
<dbReference type="PROSITE" id="PS01080">
    <property type="entry name" value="BH1"/>
    <property type="match status" value="1"/>
</dbReference>
<protein>
    <recommendedName>
        <fullName evidence="3">Bcl-2 Bcl-2 homology region 1-3 domain-containing protein</fullName>
    </recommendedName>
</protein>
<evidence type="ECO:0000313" key="4">
    <source>
        <dbReference type="EnsemblMetazoa" id="XP_030845920"/>
    </source>
</evidence>
<dbReference type="OrthoDB" id="6021377at2759"/>
<reference evidence="4" key="2">
    <citation type="submission" date="2021-01" db="UniProtKB">
        <authorList>
            <consortium name="EnsemblMetazoa"/>
        </authorList>
    </citation>
    <scope>IDENTIFICATION</scope>
</reference>
<keyword evidence="2" id="KW-0053">Apoptosis</keyword>
<dbReference type="OMA" id="WMVVYLE"/>
<dbReference type="GO" id="GO:0097192">
    <property type="term" value="P:extrinsic apoptotic signaling pathway in absence of ligand"/>
    <property type="evidence" value="ECO:0000318"/>
    <property type="project" value="GO_Central"/>
</dbReference>
<dbReference type="GO" id="GO:0015267">
    <property type="term" value="F:channel activity"/>
    <property type="evidence" value="ECO:0000318"/>
    <property type="project" value="GO_Central"/>
</dbReference>
<proteinExistence type="inferred from homology"/>
<dbReference type="PANTHER" id="PTHR11256:SF50">
    <property type="entry name" value="APOPTOSIS REGULATOR CED-9"/>
    <property type="match status" value="1"/>
</dbReference>
<sequence>MPDISTASIVADYLRYRLQCLGNGVDAEENDCLSTIMSSVENVPEDLHEAIVNLSEKLMNDYRDSFSDMPNQLKITENTISSTFKAVTSELFVDGVISWGRIVAFFSFGGALCEWCQEKDIPRAFPTVEELMVAYINSHLITWIHANGGWDGLVDFYKHLSHSSLDDSALTNGVWSGKQLVGVATLGILTVGAFFFRS</sequence>
<reference evidence="5" key="1">
    <citation type="submission" date="2015-02" db="EMBL/GenBank/DDBJ databases">
        <title>Genome sequencing for Strongylocentrotus purpuratus.</title>
        <authorList>
            <person name="Murali S."/>
            <person name="Liu Y."/>
            <person name="Vee V."/>
            <person name="English A."/>
            <person name="Wang M."/>
            <person name="Skinner E."/>
            <person name="Han Y."/>
            <person name="Muzny D.M."/>
            <person name="Worley K.C."/>
            <person name="Gibbs R.A."/>
        </authorList>
    </citation>
    <scope>NUCLEOTIDE SEQUENCE</scope>
</reference>
<dbReference type="Pfam" id="PF00452">
    <property type="entry name" value="Bcl-2"/>
    <property type="match status" value="1"/>
</dbReference>
<evidence type="ECO:0000256" key="2">
    <source>
        <dbReference type="ARBA" id="ARBA00022703"/>
    </source>
</evidence>
<dbReference type="GO" id="GO:0005741">
    <property type="term" value="C:mitochondrial outer membrane"/>
    <property type="evidence" value="ECO:0000318"/>
    <property type="project" value="GO_Central"/>
</dbReference>
<dbReference type="InterPro" id="IPR026298">
    <property type="entry name" value="Bcl-2_fam"/>
</dbReference>
<dbReference type="PRINTS" id="PR01862">
    <property type="entry name" value="BCL2FAMILY"/>
</dbReference>
<dbReference type="Proteomes" id="UP000007110">
    <property type="component" value="Unassembled WGS sequence"/>
</dbReference>
<dbReference type="GO" id="GO:0008630">
    <property type="term" value="P:intrinsic apoptotic signaling pathway in response to DNA damage"/>
    <property type="evidence" value="ECO:0000318"/>
    <property type="project" value="GO_Central"/>
</dbReference>
<dbReference type="InterPro" id="IPR020726">
    <property type="entry name" value="Bcl2_BH2_motif_CS"/>
</dbReference>
<dbReference type="SMART" id="SM00337">
    <property type="entry name" value="BCL"/>
    <property type="match status" value="1"/>
</dbReference>
<dbReference type="CDD" id="cd06845">
    <property type="entry name" value="Bcl-2_like"/>
    <property type="match status" value="1"/>
</dbReference>
<dbReference type="InterPro" id="IPR020717">
    <property type="entry name" value="Bcl2_BH1_motif_CS"/>
</dbReference>
<dbReference type="InterPro" id="IPR002475">
    <property type="entry name" value="Bcl2-like"/>
</dbReference>
<dbReference type="AlphaFoldDB" id="A0A7M7T0Z6"/>
<keyword evidence="5" id="KW-1185">Reference proteome</keyword>
<dbReference type="InterPro" id="IPR036834">
    <property type="entry name" value="Bcl-2-like_sf"/>
</dbReference>
<evidence type="ECO:0000259" key="3">
    <source>
        <dbReference type="SMART" id="SM00337"/>
    </source>
</evidence>
<organism evidence="4 5">
    <name type="scientific">Strongylocentrotus purpuratus</name>
    <name type="common">Purple sea urchin</name>
    <dbReference type="NCBI Taxonomy" id="7668"/>
    <lineage>
        <taxon>Eukaryota</taxon>
        <taxon>Metazoa</taxon>
        <taxon>Echinodermata</taxon>
        <taxon>Eleutherozoa</taxon>
        <taxon>Echinozoa</taxon>
        <taxon>Echinoidea</taxon>
        <taxon>Euechinoidea</taxon>
        <taxon>Echinacea</taxon>
        <taxon>Camarodonta</taxon>
        <taxon>Echinidea</taxon>
        <taxon>Strongylocentrotidae</taxon>
        <taxon>Strongylocentrotus</taxon>
    </lineage>
</organism>
<comment type="similarity">
    <text evidence="1">Belongs to the Bcl-2 family.</text>
</comment>
<dbReference type="GeneID" id="100890351"/>
<dbReference type="KEGG" id="spu:100890351"/>
<dbReference type="FunCoup" id="A0A7M7T0Z6">
    <property type="interactions" value="798"/>
</dbReference>
<dbReference type="EnsemblMetazoa" id="XM_030990060">
    <property type="protein sequence ID" value="XP_030845920"/>
    <property type="gene ID" value="LOC100890351"/>
</dbReference>
<dbReference type="InterPro" id="IPR046371">
    <property type="entry name" value="Bcl-2_BH1-3"/>
</dbReference>
<dbReference type="SUPFAM" id="SSF56854">
    <property type="entry name" value="Bcl-2 inhibitors of programmed cell death"/>
    <property type="match status" value="1"/>
</dbReference>
<name>A0A7M7T0Z6_STRPU</name>
<feature type="domain" description="Bcl-2 Bcl-2 homology region 1-3" evidence="3">
    <location>
        <begin position="51"/>
        <end position="150"/>
    </location>
</feature>
<dbReference type="GO" id="GO:0043065">
    <property type="term" value="P:positive regulation of apoptotic process"/>
    <property type="evidence" value="ECO:0000318"/>
    <property type="project" value="GO_Central"/>
</dbReference>
<dbReference type="GO" id="GO:0001836">
    <property type="term" value="P:release of cytochrome c from mitochondria"/>
    <property type="evidence" value="ECO:0000318"/>
    <property type="project" value="GO_Central"/>
</dbReference>